<keyword evidence="5" id="KW-1185">Reference proteome</keyword>
<dbReference type="PROSITE" id="PS51127">
    <property type="entry name" value="BIG1"/>
    <property type="match status" value="2"/>
</dbReference>
<name>A0A6I2L2N4_9BURK</name>
<comment type="caution">
    <text evidence="4">The sequence shown here is derived from an EMBL/GenBank/DDBJ whole genome shotgun (WGS) entry which is preliminary data.</text>
</comment>
<feature type="signal peptide" evidence="2">
    <location>
        <begin position="1"/>
        <end position="23"/>
    </location>
</feature>
<evidence type="ECO:0000313" key="4">
    <source>
        <dbReference type="EMBL" id="MRW92585.1"/>
    </source>
</evidence>
<dbReference type="SMART" id="SM00634">
    <property type="entry name" value="BID_1"/>
    <property type="match status" value="2"/>
</dbReference>
<accession>A0A6I2L2N4</accession>
<dbReference type="AlphaFoldDB" id="A0A6I2L2N4"/>
<protein>
    <recommendedName>
        <fullName evidence="3">Big-1 domain-containing protein</fullName>
    </recommendedName>
</protein>
<dbReference type="Proteomes" id="UP000433309">
    <property type="component" value="Unassembled WGS sequence"/>
</dbReference>
<feature type="chain" id="PRO_5026113003" description="Big-1 domain-containing protein" evidence="2">
    <location>
        <begin position="24"/>
        <end position="640"/>
    </location>
</feature>
<feature type="domain" description="Big-1" evidence="3">
    <location>
        <begin position="59"/>
        <end position="157"/>
    </location>
</feature>
<reference evidence="4 5" key="1">
    <citation type="submission" date="2019-11" db="EMBL/GenBank/DDBJ databases">
        <title>Novel species isolated from a subtropical stream in China.</title>
        <authorList>
            <person name="Lu H."/>
        </authorList>
    </citation>
    <scope>NUCLEOTIDE SEQUENCE [LARGE SCALE GENOMIC DNA]</scope>
    <source>
        <strain evidence="4 5">FT80W</strain>
    </source>
</reference>
<gene>
    <name evidence="4" type="ORF">GJ699_21530</name>
</gene>
<keyword evidence="2" id="KW-0732">Signal</keyword>
<comment type="similarity">
    <text evidence="1">Belongs to the intimin/invasin family.</text>
</comment>
<evidence type="ECO:0000256" key="1">
    <source>
        <dbReference type="ARBA" id="ARBA00010116"/>
    </source>
</evidence>
<dbReference type="InterPro" id="IPR013783">
    <property type="entry name" value="Ig-like_fold"/>
</dbReference>
<evidence type="ECO:0000259" key="3">
    <source>
        <dbReference type="PROSITE" id="PS51127"/>
    </source>
</evidence>
<dbReference type="InterPro" id="IPR008964">
    <property type="entry name" value="Invasin/intimin_cell_adhesion"/>
</dbReference>
<dbReference type="EMBL" id="WKJK01000012">
    <property type="protein sequence ID" value="MRW92585.1"/>
    <property type="molecule type" value="Genomic_DNA"/>
</dbReference>
<dbReference type="InterPro" id="IPR003344">
    <property type="entry name" value="Big_1_dom"/>
</dbReference>
<dbReference type="Pfam" id="PF02369">
    <property type="entry name" value="Big_1"/>
    <property type="match status" value="1"/>
</dbReference>
<sequence length="640" mass="64177">MISSRIDKLTCYLLACLFAVLLAACGGGGSSGCTTIDSSRDSSLPGCSTSSSTGKASITLTLTDSSGAAVTSIAPGSSATLTATLKDSSNAVVPNTVVTFSSTDSHAVFSSSGGTVVSDGNGKATITIAPGSASTAGGYVITAGATVSSTTVSVSMAYSISASAPAAATQLLFVSATPATIALKGTGGAGRQETSTVSFKVLDAAGNPVEGTSVSFALNTSVGGLTLTPASASTNSSGVASTTVSSGTINTPVRVTATLASGVSTLSDQLVVSTGVPDQDSFTLSALIKNVEGGEFNGCTAPTGTTITARLADHFHNPAPDGTAVSFTAEGGSIDASCLTGLVQTTQADGTVSTTKGTAGECSVRFCAGNPRPADGRVTILAYALGEESFTDTNGNNRYDSGEAYTDLGEPFRNDRAVTDTNANGSDDAYTSGNAARVSGEQYIDSNGNSSWDQSGNGVYNGVLQTTPNVNTSSANTVHIRKSLVMVLSNSTPAVTWLDSTSGTTLALAHCTTGTSFTNDTRTFSFAIRDSNPTVFATNKLSAHSGDSGWLFDRPGNPLPAGTTIAVNSSNGRVLSSASYTVQNSSSPDSSGWVYNIALISDASQDATLTCSNTITSGVLTFTITTPNGTVTQVSYTVTD</sequence>
<dbReference type="RefSeq" id="WP_154380145.1">
    <property type="nucleotide sequence ID" value="NZ_WKJK01000012.1"/>
</dbReference>
<evidence type="ECO:0000313" key="5">
    <source>
        <dbReference type="Proteomes" id="UP000433309"/>
    </source>
</evidence>
<evidence type="ECO:0000256" key="2">
    <source>
        <dbReference type="SAM" id="SignalP"/>
    </source>
</evidence>
<feature type="domain" description="Big-1" evidence="3">
    <location>
        <begin position="178"/>
        <end position="274"/>
    </location>
</feature>
<dbReference type="SUPFAM" id="SSF49373">
    <property type="entry name" value="Invasin/intimin cell-adhesion fragments"/>
    <property type="match status" value="2"/>
</dbReference>
<organism evidence="4 5">
    <name type="scientific">Duganella guangzhouensis</name>
    <dbReference type="NCBI Taxonomy" id="2666084"/>
    <lineage>
        <taxon>Bacteria</taxon>
        <taxon>Pseudomonadati</taxon>
        <taxon>Pseudomonadota</taxon>
        <taxon>Betaproteobacteria</taxon>
        <taxon>Burkholderiales</taxon>
        <taxon>Oxalobacteraceae</taxon>
        <taxon>Telluria group</taxon>
        <taxon>Duganella</taxon>
    </lineage>
</organism>
<dbReference type="PROSITE" id="PS51257">
    <property type="entry name" value="PROKAR_LIPOPROTEIN"/>
    <property type="match status" value="1"/>
</dbReference>
<dbReference type="Gene3D" id="2.60.40.10">
    <property type="entry name" value="Immunoglobulins"/>
    <property type="match status" value="3"/>
</dbReference>
<proteinExistence type="inferred from homology"/>